<dbReference type="Proteomes" id="UP001499974">
    <property type="component" value="Unassembled WGS sequence"/>
</dbReference>
<name>A0ABP8X9N4_9ACTN</name>
<dbReference type="SUPFAM" id="SSF46955">
    <property type="entry name" value="Putative DNA-binding domain"/>
    <property type="match status" value="1"/>
</dbReference>
<dbReference type="EMBL" id="BAABKM010000002">
    <property type="protein sequence ID" value="GAA4703274.1"/>
    <property type="molecule type" value="Genomic_DNA"/>
</dbReference>
<feature type="domain" description="HTH merR-type" evidence="2">
    <location>
        <begin position="1"/>
        <end position="70"/>
    </location>
</feature>
<keyword evidence="1" id="KW-0238">DNA-binding</keyword>
<dbReference type="RefSeq" id="WP_345521190.1">
    <property type="nucleotide sequence ID" value="NZ_BAABKM010000002.1"/>
</dbReference>
<dbReference type="PROSITE" id="PS50937">
    <property type="entry name" value="HTH_MERR_2"/>
    <property type="match status" value="1"/>
</dbReference>
<dbReference type="InterPro" id="IPR047057">
    <property type="entry name" value="MerR_fam"/>
</dbReference>
<dbReference type="PRINTS" id="PR00040">
    <property type="entry name" value="HTHMERR"/>
</dbReference>
<evidence type="ECO:0000313" key="3">
    <source>
        <dbReference type="EMBL" id="GAA4703274.1"/>
    </source>
</evidence>
<proteinExistence type="predicted"/>
<evidence type="ECO:0000256" key="1">
    <source>
        <dbReference type="ARBA" id="ARBA00023125"/>
    </source>
</evidence>
<organism evidence="3 4">
    <name type="scientific">Nocardioides conyzicola</name>
    <dbReference type="NCBI Taxonomy" id="1651781"/>
    <lineage>
        <taxon>Bacteria</taxon>
        <taxon>Bacillati</taxon>
        <taxon>Actinomycetota</taxon>
        <taxon>Actinomycetes</taxon>
        <taxon>Propionibacteriales</taxon>
        <taxon>Nocardioidaceae</taxon>
        <taxon>Nocardioides</taxon>
    </lineage>
</organism>
<gene>
    <name evidence="3" type="ORF">GCM10023349_20830</name>
</gene>
<dbReference type="SMART" id="SM00422">
    <property type="entry name" value="HTH_MERR"/>
    <property type="match status" value="1"/>
</dbReference>
<accession>A0ABP8X9N4</accession>
<comment type="caution">
    <text evidence="3">The sequence shown here is derived from an EMBL/GenBank/DDBJ whole genome shotgun (WGS) entry which is preliminary data.</text>
</comment>
<evidence type="ECO:0000313" key="4">
    <source>
        <dbReference type="Proteomes" id="UP001499974"/>
    </source>
</evidence>
<sequence length="261" mass="28966">MLTISQLAAYAGVTVRAVRHYHQVGLLPEPERNASGYRTYGAGDVVLLIRIRTLAEAGVPLARVHELLDATPEELTDAVRQIDGELRAKVRELQDHRRRIAALAAGDTLAVPAAVATYLDKLRASGASDRMVAGERDGWILMAARWPEKIPEFMADKTAQLDDPRTVRLYRLLDELVERGMDEERLNEVADLMAELSQEAADRGDLDNVDLELGDDGFVALVDAFATDAHPMVERLQELMAERGWRGWARMERVDPGTLSS</sequence>
<dbReference type="PANTHER" id="PTHR30204">
    <property type="entry name" value="REDOX-CYCLING DRUG-SENSING TRANSCRIPTIONAL ACTIVATOR SOXR"/>
    <property type="match status" value="1"/>
</dbReference>
<dbReference type="InterPro" id="IPR000551">
    <property type="entry name" value="MerR-type_HTH_dom"/>
</dbReference>
<keyword evidence="4" id="KW-1185">Reference proteome</keyword>
<protein>
    <submittedName>
        <fullName evidence="3">MerR family transcriptional regulator</fullName>
    </submittedName>
</protein>
<dbReference type="InterPro" id="IPR009061">
    <property type="entry name" value="DNA-bd_dom_put_sf"/>
</dbReference>
<dbReference type="CDD" id="cd00592">
    <property type="entry name" value="HTH_MerR-like"/>
    <property type="match status" value="1"/>
</dbReference>
<dbReference type="Pfam" id="PF13411">
    <property type="entry name" value="MerR_1"/>
    <property type="match status" value="1"/>
</dbReference>
<dbReference type="Gene3D" id="1.10.1660.10">
    <property type="match status" value="1"/>
</dbReference>
<reference evidence="4" key="1">
    <citation type="journal article" date="2019" name="Int. J. Syst. Evol. Microbiol.">
        <title>The Global Catalogue of Microorganisms (GCM) 10K type strain sequencing project: providing services to taxonomists for standard genome sequencing and annotation.</title>
        <authorList>
            <consortium name="The Broad Institute Genomics Platform"/>
            <consortium name="The Broad Institute Genome Sequencing Center for Infectious Disease"/>
            <person name="Wu L."/>
            <person name="Ma J."/>
        </authorList>
    </citation>
    <scope>NUCLEOTIDE SEQUENCE [LARGE SCALE GENOMIC DNA]</scope>
    <source>
        <strain evidence="4">JCM 18531</strain>
    </source>
</reference>
<dbReference type="PANTHER" id="PTHR30204:SF93">
    <property type="entry name" value="HTH MERR-TYPE DOMAIN-CONTAINING PROTEIN"/>
    <property type="match status" value="1"/>
</dbReference>
<evidence type="ECO:0000259" key="2">
    <source>
        <dbReference type="PROSITE" id="PS50937"/>
    </source>
</evidence>